<feature type="compositionally biased region" description="Polar residues" evidence="8">
    <location>
        <begin position="470"/>
        <end position="483"/>
    </location>
</feature>
<dbReference type="InterPro" id="IPR050485">
    <property type="entry name" value="Proline_metab_enzyme"/>
</dbReference>
<protein>
    <recommendedName>
        <fullName evidence="2">L-glutamate gamma-semialdehyde dehydrogenase</fullName>
        <ecNumber evidence="2">1.2.1.88</ecNumber>
    </recommendedName>
</protein>
<dbReference type="Pfam" id="PF01619">
    <property type="entry name" value="Pro_dh"/>
    <property type="match status" value="1"/>
</dbReference>
<dbReference type="InterPro" id="IPR002872">
    <property type="entry name" value="Proline_DH_dom"/>
</dbReference>
<feature type="region of interest" description="Disordered" evidence="8">
    <location>
        <begin position="449"/>
        <end position="484"/>
    </location>
</feature>
<dbReference type="InterPro" id="IPR016162">
    <property type="entry name" value="Ald_DH_N"/>
</dbReference>
<sequence>MVAQICQQVQDQVKAWLAQAQHYPHSQVEELTELLQTEEGLTFLVDFIDGVIRTEDAGVAARMLSELVNDLPADVRRSLPAPLKLALQAAGKTATLAPTLVMGTVKRALRAMLGELLVNVNEPTLSRFLNKSQAAGKKLNINLLGEAILGKAEAARRLAGATDLLARDDVDYISLKVSAVVAPHNPWNFEPAVEQIVDELTPLFRMAADSPQPKFINLDMEEYRDLDLTVEVFTRLLSRPELSQLSAGIVLQAYLPDAFAARERIQHWAEARLRSGGAPIKIRLVKGANLPMEQVQAELHGWPQAPYTSKLGTDTNYLRLLDYSLDAQRLEAVGLGIAGHNLFDIALAHRWIQARELTGAWVDFEVLLGMGQAHMQAVAETVGPQRFYTPVVAPESFDAAIAYLVRRLEESSNPDNFMSAAHGIHEDKDLFQREYQRFVDSYELYQRERNTLPVPNRQQDRTAEEHASPSLHNHGTFTNTPDSDPSLAANRLWAQEIADQIRAIREYGPYTSLEPYQIQTHTQLNEVLARAQQAAGTWQAKSLQERAEILHRVGDELARMRGKLAAIMGAETGKTLDQSDPEISEAIDFAHYYAQQALGLGDHAPVVPLPRDITVIAPPWNFPLAIPAGSTLAALAAGSCAILKPAPQSPYTAELIAQACWAAGVPKEVLQFVHLDEGELGAQLLSDPRVDQVILTGGLETAELFLELNPDMRLFAETSGKNALIITDSADYDEAVKDLVASAYGHAGQKCSAASLAILVGTAATSQRLRDKIVDAVSSLVCGYPDDLATQMGPVVEVPGEKLRKGLTQLEPGQQWVLKPQQLDDSGKLFTPGLRAGVKPGSEFHLTEYFGPVLGIMQAPDLATAVAWANQVEFGLTAGLHSLNPSEINYFQRHIQAGNVYINRGITGAIVQRQPFGGWKASAVGAGAKAGGPNYLLSLTSWRDDYTVASPVPKRGTNPQWEMLYRLANEHGAGQSWLRECAIRDEIAHENYFAAKDVTGMPSEANILRYFAAPVTIRYHDGTGHHRNDLLRTLLAGLNAGAHPTQPGTEQIPRITLSVATEDPELEQLCAGVGIRYTVQSSGEFARSAQAEPRAQRRIRSIGQRENIHFPVGCAHYDEPPVTDAVIEAQPYVVEQAVSITTHRFGSPRLGLLRALH</sequence>
<dbReference type="PIRSF" id="PIRSF000197">
    <property type="entry name" value="Bifunct_PutA"/>
    <property type="match status" value="1"/>
</dbReference>
<feature type="domain" description="Proline dehydrogenase" evidence="10">
    <location>
        <begin position="130"/>
        <end position="419"/>
    </location>
</feature>
<evidence type="ECO:0000313" key="11">
    <source>
        <dbReference type="EMBL" id="MFC0581568.1"/>
    </source>
</evidence>
<dbReference type="Proteomes" id="UP001589862">
    <property type="component" value="Unassembled WGS sequence"/>
</dbReference>
<feature type="domain" description="Aldehyde dehydrogenase" evidence="9">
    <location>
        <begin position="517"/>
        <end position="941"/>
    </location>
</feature>
<dbReference type="InterPro" id="IPR025703">
    <property type="entry name" value="Bifunct_PutA"/>
</dbReference>
<dbReference type="SUPFAM" id="SSF51730">
    <property type="entry name" value="FAD-linked oxidoreductase"/>
    <property type="match status" value="1"/>
</dbReference>
<comment type="similarity">
    <text evidence="7">Belongs to the aldehyde dehydrogenase family.</text>
</comment>
<dbReference type="PANTHER" id="PTHR42862">
    <property type="entry name" value="DELTA-1-PYRROLINE-5-CARBOXYLATE DEHYDROGENASE 1, ISOFORM A-RELATED"/>
    <property type="match status" value="1"/>
</dbReference>
<proteinExistence type="inferred from homology"/>
<reference evidence="11 12" key="1">
    <citation type="submission" date="2024-09" db="EMBL/GenBank/DDBJ databases">
        <authorList>
            <person name="Sun Q."/>
            <person name="Mori K."/>
        </authorList>
    </citation>
    <scope>NUCLEOTIDE SEQUENCE [LARGE SCALE GENOMIC DNA]</scope>
    <source>
        <strain evidence="11 12">NCAIM B.02604</strain>
    </source>
</reference>
<evidence type="ECO:0000256" key="7">
    <source>
        <dbReference type="RuleBase" id="RU003345"/>
    </source>
</evidence>
<feature type="active site" evidence="6">
    <location>
        <position position="717"/>
    </location>
</feature>
<keyword evidence="12" id="KW-1185">Reference proteome</keyword>
<dbReference type="SUPFAM" id="SSF53720">
    <property type="entry name" value="ALDH-like"/>
    <property type="match status" value="1"/>
</dbReference>
<evidence type="ECO:0000256" key="1">
    <source>
        <dbReference type="ARBA" id="ARBA00004786"/>
    </source>
</evidence>
<dbReference type="InterPro" id="IPR015590">
    <property type="entry name" value="Aldehyde_DH_dom"/>
</dbReference>
<evidence type="ECO:0000256" key="5">
    <source>
        <dbReference type="ARBA" id="ARBA00048142"/>
    </source>
</evidence>
<comment type="pathway">
    <text evidence="1">Amino-acid degradation; L-proline degradation into L-glutamate; L-glutamate from L-proline: step 2/2.</text>
</comment>
<dbReference type="Gene3D" id="3.20.20.220">
    <property type="match status" value="1"/>
</dbReference>
<evidence type="ECO:0000256" key="4">
    <source>
        <dbReference type="ARBA" id="ARBA00023027"/>
    </source>
</evidence>
<dbReference type="RefSeq" id="WP_377458257.1">
    <property type="nucleotide sequence ID" value="NZ_JBHLUB010000019.1"/>
</dbReference>
<dbReference type="InterPro" id="IPR029510">
    <property type="entry name" value="Ald_DH_CS_GLU"/>
</dbReference>
<comment type="caution">
    <text evidence="11">The sequence shown here is derived from an EMBL/GenBank/DDBJ whole genome shotgun (WGS) entry which is preliminary data.</text>
</comment>
<dbReference type="Gene3D" id="3.40.309.10">
    <property type="entry name" value="Aldehyde Dehydrogenase, Chain A, domain 2"/>
    <property type="match status" value="1"/>
</dbReference>
<comment type="catalytic activity">
    <reaction evidence="5">
        <text>L-glutamate 5-semialdehyde + NAD(+) + H2O = L-glutamate + NADH + 2 H(+)</text>
        <dbReference type="Rhea" id="RHEA:30235"/>
        <dbReference type="ChEBI" id="CHEBI:15377"/>
        <dbReference type="ChEBI" id="CHEBI:15378"/>
        <dbReference type="ChEBI" id="CHEBI:29985"/>
        <dbReference type="ChEBI" id="CHEBI:57540"/>
        <dbReference type="ChEBI" id="CHEBI:57945"/>
        <dbReference type="ChEBI" id="CHEBI:58066"/>
        <dbReference type="EC" id="1.2.1.88"/>
    </reaction>
</comment>
<dbReference type="EC" id="1.2.1.88" evidence="2"/>
<evidence type="ECO:0000256" key="2">
    <source>
        <dbReference type="ARBA" id="ARBA00012884"/>
    </source>
</evidence>
<dbReference type="InterPro" id="IPR029041">
    <property type="entry name" value="FAD-linked_oxidoreductase-like"/>
</dbReference>
<evidence type="ECO:0000259" key="9">
    <source>
        <dbReference type="Pfam" id="PF00171"/>
    </source>
</evidence>
<evidence type="ECO:0000259" key="10">
    <source>
        <dbReference type="Pfam" id="PF01619"/>
    </source>
</evidence>
<keyword evidence="3 7" id="KW-0560">Oxidoreductase</keyword>
<evidence type="ECO:0000256" key="6">
    <source>
        <dbReference type="PROSITE-ProRule" id="PRU10007"/>
    </source>
</evidence>
<feature type="compositionally biased region" description="Basic and acidic residues" evidence="8">
    <location>
        <begin position="458"/>
        <end position="467"/>
    </location>
</feature>
<dbReference type="PROSITE" id="PS00687">
    <property type="entry name" value="ALDEHYDE_DEHYDR_GLU"/>
    <property type="match status" value="1"/>
</dbReference>
<evidence type="ECO:0000313" key="12">
    <source>
        <dbReference type="Proteomes" id="UP001589862"/>
    </source>
</evidence>
<organism evidence="11 12">
    <name type="scientific">Micrococcoides hystricis</name>
    <dbReference type="NCBI Taxonomy" id="1572761"/>
    <lineage>
        <taxon>Bacteria</taxon>
        <taxon>Bacillati</taxon>
        <taxon>Actinomycetota</taxon>
        <taxon>Actinomycetes</taxon>
        <taxon>Micrococcales</taxon>
        <taxon>Micrococcaceae</taxon>
        <taxon>Micrococcoides</taxon>
    </lineage>
</organism>
<dbReference type="EMBL" id="JBHLUB010000019">
    <property type="protein sequence ID" value="MFC0581568.1"/>
    <property type="molecule type" value="Genomic_DNA"/>
</dbReference>
<evidence type="ECO:0000256" key="3">
    <source>
        <dbReference type="ARBA" id="ARBA00023002"/>
    </source>
</evidence>
<dbReference type="Pfam" id="PF00171">
    <property type="entry name" value="Aldedh"/>
    <property type="match status" value="1"/>
</dbReference>
<name>A0ABV6P9P6_9MICC</name>
<dbReference type="Gene3D" id="3.40.605.10">
    <property type="entry name" value="Aldehyde Dehydrogenase, Chain A, domain 1"/>
    <property type="match status" value="1"/>
</dbReference>
<dbReference type="InterPro" id="IPR016161">
    <property type="entry name" value="Ald_DH/histidinol_DH"/>
</dbReference>
<accession>A0ABV6P9P6</accession>
<dbReference type="PROSITE" id="PS00070">
    <property type="entry name" value="ALDEHYDE_DEHYDR_CYS"/>
    <property type="match status" value="1"/>
</dbReference>
<evidence type="ECO:0000256" key="8">
    <source>
        <dbReference type="SAM" id="MobiDB-lite"/>
    </source>
</evidence>
<gene>
    <name evidence="11" type="ORF">ACFFFR_04080</name>
</gene>
<keyword evidence="4" id="KW-0520">NAD</keyword>
<dbReference type="InterPro" id="IPR016163">
    <property type="entry name" value="Ald_DH_C"/>
</dbReference>
<dbReference type="PANTHER" id="PTHR42862:SF1">
    <property type="entry name" value="DELTA-1-PYRROLINE-5-CARBOXYLATE DEHYDROGENASE 2, ISOFORM A-RELATED"/>
    <property type="match status" value="1"/>
</dbReference>
<dbReference type="InterPro" id="IPR016160">
    <property type="entry name" value="Ald_DH_CS_CYS"/>
</dbReference>